<dbReference type="EMBL" id="CAJNNV010021984">
    <property type="protein sequence ID" value="CAE8607693.1"/>
    <property type="molecule type" value="Genomic_DNA"/>
</dbReference>
<feature type="non-terminal residue" evidence="1">
    <location>
        <position position="216"/>
    </location>
</feature>
<name>A0A813FBF0_POLGL</name>
<keyword evidence="2" id="KW-1185">Reference proteome</keyword>
<reference evidence="1" key="1">
    <citation type="submission" date="2021-02" db="EMBL/GenBank/DDBJ databases">
        <authorList>
            <person name="Dougan E. K."/>
            <person name="Rhodes N."/>
            <person name="Thang M."/>
            <person name="Chan C."/>
        </authorList>
    </citation>
    <scope>NUCLEOTIDE SEQUENCE</scope>
</reference>
<dbReference type="OMA" id="IGEGMEP"/>
<organism evidence="1 2">
    <name type="scientific">Polarella glacialis</name>
    <name type="common">Dinoflagellate</name>
    <dbReference type="NCBI Taxonomy" id="89957"/>
    <lineage>
        <taxon>Eukaryota</taxon>
        <taxon>Sar</taxon>
        <taxon>Alveolata</taxon>
        <taxon>Dinophyceae</taxon>
        <taxon>Suessiales</taxon>
        <taxon>Suessiaceae</taxon>
        <taxon>Polarella</taxon>
    </lineage>
</organism>
<dbReference type="OrthoDB" id="436488at2759"/>
<comment type="caution">
    <text evidence="1">The sequence shown here is derived from an EMBL/GenBank/DDBJ whole genome shotgun (WGS) entry which is preliminary data.</text>
</comment>
<proteinExistence type="predicted"/>
<dbReference type="Proteomes" id="UP000654075">
    <property type="component" value="Unassembled WGS sequence"/>
</dbReference>
<accession>A0A813FBF0</accession>
<dbReference type="AlphaFoldDB" id="A0A813FBF0"/>
<sequence>SCSAIRKLEIGEGMEPLEEPTQDEKRKLLRIKVRCAKDGKEGWVTAKGNQGTLYVEDSQVHYLCSQRVTLEGESSSSKALRTLEEGEHFELLKQPVKDVRKGLLLARCRGISSGKGEEGWLAVESAGLRPWSLRQKCLRSTKLQDLAAQAGAAQVIRELLAGEEVVALEAPTSLPSDLVARARVRACRDGAIGSVDLFDDNGQAVLRAASEGCPKT</sequence>
<evidence type="ECO:0000313" key="2">
    <source>
        <dbReference type="Proteomes" id="UP000654075"/>
    </source>
</evidence>
<gene>
    <name evidence="1" type="ORF">PGLA1383_LOCUS25605</name>
</gene>
<protein>
    <submittedName>
        <fullName evidence="1">Uncharacterized protein</fullName>
    </submittedName>
</protein>
<evidence type="ECO:0000313" key="1">
    <source>
        <dbReference type="EMBL" id="CAE8607693.1"/>
    </source>
</evidence>